<dbReference type="Gene3D" id="3.20.70.20">
    <property type="match status" value="1"/>
</dbReference>
<feature type="domain" description="Ribonucleotide reductase large subunit C-terminal" evidence="2">
    <location>
        <begin position="11"/>
        <end position="55"/>
    </location>
</feature>
<keyword evidence="4" id="KW-1185">Reference proteome</keyword>
<sequence>MWACSDVRLKLIAHNGSVQAMDLPEDIKDLYKTVWEIRQRAVLDMAADRGAYIDQEPIMPARTTGGEPGTKVQKTAIEQLKAEGPKYQCENCSERSEESREDVDESTKCLLHDDGLKWTPEAPAFRGGGGGLVVYDLRFLRPWKHWKVSGLRFLSGGLCGADLGVAVRALGSRMNEVALYDVTQGPLLQAAFGQIAVDRPRRRHWKEVSIGFRHKVEGLESTRLLAGT</sequence>
<accession>A0A1Q9DCH7</accession>
<dbReference type="OrthoDB" id="3000483at2759"/>
<dbReference type="GO" id="GO:0005971">
    <property type="term" value="C:ribonucleoside-diphosphate reductase complex"/>
    <property type="evidence" value="ECO:0007669"/>
    <property type="project" value="TreeGrafter"/>
</dbReference>
<dbReference type="PANTHER" id="PTHR11573">
    <property type="entry name" value="RIBONUCLEOSIDE-DIPHOSPHATE REDUCTASE LARGE CHAIN"/>
    <property type="match status" value="1"/>
</dbReference>
<dbReference type="GO" id="GO:0004748">
    <property type="term" value="F:ribonucleoside-diphosphate reductase activity, thioredoxin disulfide as acceptor"/>
    <property type="evidence" value="ECO:0007669"/>
    <property type="project" value="TreeGrafter"/>
</dbReference>
<name>A0A1Q9DCH7_SYMMI</name>
<dbReference type="InterPro" id="IPR000788">
    <property type="entry name" value="RNR_lg_C"/>
</dbReference>
<evidence type="ECO:0000313" key="4">
    <source>
        <dbReference type="Proteomes" id="UP000186817"/>
    </source>
</evidence>
<dbReference type="Pfam" id="PF02867">
    <property type="entry name" value="Ribonuc_red_lgC"/>
    <property type="match status" value="1"/>
</dbReference>
<dbReference type="GO" id="GO:0005524">
    <property type="term" value="F:ATP binding"/>
    <property type="evidence" value="ECO:0007669"/>
    <property type="project" value="TreeGrafter"/>
</dbReference>
<evidence type="ECO:0000259" key="2">
    <source>
        <dbReference type="Pfam" id="PF02867"/>
    </source>
</evidence>
<dbReference type="Proteomes" id="UP000186817">
    <property type="component" value="Unassembled WGS sequence"/>
</dbReference>
<dbReference type="PANTHER" id="PTHR11573:SF6">
    <property type="entry name" value="RIBONUCLEOSIDE-DIPHOSPHATE REDUCTASE LARGE SUBUNIT"/>
    <property type="match status" value="1"/>
</dbReference>
<proteinExistence type="inferred from homology"/>
<dbReference type="GO" id="GO:0009263">
    <property type="term" value="P:deoxyribonucleotide biosynthetic process"/>
    <property type="evidence" value="ECO:0007669"/>
    <property type="project" value="TreeGrafter"/>
</dbReference>
<dbReference type="AlphaFoldDB" id="A0A1Q9DCH7"/>
<dbReference type="EMBL" id="LSRX01000603">
    <property type="protein sequence ID" value="OLP92888.1"/>
    <property type="molecule type" value="Genomic_DNA"/>
</dbReference>
<dbReference type="SUPFAM" id="SSF51998">
    <property type="entry name" value="PFL-like glycyl radical enzymes"/>
    <property type="match status" value="1"/>
</dbReference>
<evidence type="ECO:0000256" key="1">
    <source>
        <dbReference type="ARBA" id="ARBA00010406"/>
    </source>
</evidence>
<comment type="similarity">
    <text evidence="1">Belongs to the ribonucleoside diphosphate reductase large chain family.</text>
</comment>
<reference evidence="3 4" key="1">
    <citation type="submission" date="2016-02" db="EMBL/GenBank/DDBJ databases">
        <title>Genome analysis of coral dinoflagellate symbionts highlights evolutionary adaptations to a symbiotic lifestyle.</title>
        <authorList>
            <person name="Aranda M."/>
            <person name="Li Y."/>
            <person name="Liew Y.J."/>
            <person name="Baumgarten S."/>
            <person name="Simakov O."/>
            <person name="Wilson M."/>
            <person name="Piel J."/>
            <person name="Ashoor H."/>
            <person name="Bougouffa S."/>
            <person name="Bajic V.B."/>
            <person name="Ryu T."/>
            <person name="Ravasi T."/>
            <person name="Bayer T."/>
            <person name="Micklem G."/>
            <person name="Kim H."/>
            <person name="Bhak J."/>
            <person name="Lajeunesse T.C."/>
            <person name="Voolstra C.R."/>
        </authorList>
    </citation>
    <scope>NUCLEOTIDE SEQUENCE [LARGE SCALE GENOMIC DNA]</scope>
    <source>
        <strain evidence="3 4">CCMP2467</strain>
    </source>
</reference>
<dbReference type="InterPro" id="IPR039718">
    <property type="entry name" value="Rrm1"/>
</dbReference>
<gene>
    <name evidence="3" type="primary">RNR1</name>
    <name evidence="3" type="ORF">AK812_SmicGene25249</name>
</gene>
<comment type="caution">
    <text evidence="3">The sequence shown here is derived from an EMBL/GenBank/DDBJ whole genome shotgun (WGS) entry which is preliminary data.</text>
</comment>
<protein>
    <submittedName>
        <fullName evidence="3">Ribonucleoside-diphosphate reductase large subunit</fullName>
    </submittedName>
</protein>
<organism evidence="3 4">
    <name type="scientific">Symbiodinium microadriaticum</name>
    <name type="common">Dinoflagellate</name>
    <name type="synonym">Zooxanthella microadriatica</name>
    <dbReference type="NCBI Taxonomy" id="2951"/>
    <lineage>
        <taxon>Eukaryota</taxon>
        <taxon>Sar</taxon>
        <taxon>Alveolata</taxon>
        <taxon>Dinophyceae</taxon>
        <taxon>Suessiales</taxon>
        <taxon>Symbiodiniaceae</taxon>
        <taxon>Symbiodinium</taxon>
    </lineage>
</organism>
<evidence type="ECO:0000313" key="3">
    <source>
        <dbReference type="EMBL" id="OLP92888.1"/>
    </source>
</evidence>